<comment type="caution">
    <text evidence="5">The sequence shown here is derived from an EMBL/GenBank/DDBJ whole genome shotgun (WGS) entry which is preliminary data.</text>
</comment>
<dbReference type="SMART" id="SM00474">
    <property type="entry name" value="35EXOc"/>
    <property type="match status" value="1"/>
</dbReference>
<dbReference type="PANTHER" id="PTHR13620:SF59">
    <property type="entry name" value="POLYNUCLEOTIDYL TRANSFERASE, RIBONUCLEASE H-LIKE SUPERFAMILY PROTEIN"/>
    <property type="match status" value="1"/>
</dbReference>
<feature type="region of interest" description="Disordered" evidence="3">
    <location>
        <begin position="1"/>
        <end position="36"/>
    </location>
</feature>
<evidence type="ECO:0000256" key="3">
    <source>
        <dbReference type="SAM" id="MobiDB-lite"/>
    </source>
</evidence>
<keyword evidence="2" id="KW-0378">Hydrolase</keyword>
<dbReference type="CDD" id="cd06141">
    <property type="entry name" value="WRN_exo"/>
    <property type="match status" value="1"/>
</dbReference>
<dbReference type="OrthoDB" id="10261556at2759"/>
<dbReference type="GO" id="GO:0008408">
    <property type="term" value="F:3'-5' exonuclease activity"/>
    <property type="evidence" value="ECO:0007669"/>
    <property type="project" value="InterPro"/>
</dbReference>
<dbReference type="Gene3D" id="3.30.420.10">
    <property type="entry name" value="Ribonuclease H-like superfamily/Ribonuclease H"/>
    <property type="match status" value="1"/>
</dbReference>
<gene>
    <name evidence="5" type="ORF">BVC80_497g37</name>
</gene>
<dbReference type="InterPro" id="IPR002562">
    <property type="entry name" value="3'-5'_exonuclease_dom"/>
</dbReference>
<dbReference type="Proteomes" id="UP000195402">
    <property type="component" value="Unassembled WGS sequence"/>
</dbReference>
<evidence type="ECO:0000313" key="5">
    <source>
        <dbReference type="EMBL" id="OVA06880.1"/>
    </source>
</evidence>
<keyword evidence="1" id="KW-0540">Nuclease</keyword>
<dbReference type="EMBL" id="MVGT01002699">
    <property type="protein sequence ID" value="OVA06880.1"/>
    <property type="molecule type" value="Genomic_DNA"/>
</dbReference>
<dbReference type="InParanoid" id="A0A200Q8V0"/>
<evidence type="ECO:0000313" key="6">
    <source>
        <dbReference type="Proteomes" id="UP000195402"/>
    </source>
</evidence>
<accession>A0A200Q8V0</accession>
<feature type="compositionally biased region" description="Acidic residues" evidence="3">
    <location>
        <begin position="24"/>
        <end position="36"/>
    </location>
</feature>
<proteinExistence type="predicted"/>
<evidence type="ECO:0000259" key="4">
    <source>
        <dbReference type="SMART" id="SM00474"/>
    </source>
</evidence>
<sequence length="242" mass="27982">MEYYDGYSSTSEDDDEDGYRSTSEDDDEDDIWTTEDEDSRRDCRIFTVNFFGTEIITTLTSNPSVIRRWIYEILFFHRYRRHQLVVGLGVQWRPTGNFGSDDPAETLQLCVGTRCLIIQLSHSHSVPNILRRFLVDKQISFVGIRNYSDEKKLLRSRHQLSMSNTQNLGKIVASETGDRRHLGASMEILASYVLDLDGVKKDPSIGRSNWNAKYLTVEQVEYACVDAHVSFLIGKKFEAWRF</sequence>
<dbReference type="GO" id="GO:0005634">
    <property type="term" value="C:nucleus"/>
    <property type="evidence" value="ECO:0007669"/>
    <property type="project" value="TreeGrafter"/>
</dbReference>
<dbReference type="InterPro" id="IPR012337">
    <property type="entry name" value="RNaseH-like_sf"/>
</dbReference>
<dbReference type="PANTHER" id="PTHR13620">
    <property type="entry name" value="3-5 EXONUCLEASE"/>
    <property type="match status" value="1"/>
</dbReference>
<dbReference type="AlphaFoldDB" id="A0A200Q8V0"/>
<dbReference type="InterPro" id="IPR051132">
    <property type="entry name" value="3-5_Exonuclease_domain"/>
</dbReference>
<organism evidence="5 6">
    <name type="scientific">Macleaya cordata</name>
    <name type="common">Five-seeded plume-poppy</name>
    <name type="synonym">Bocconia cordata</name>
    <dbReference type="NCBI Taxonomy" id="56857"/>
    <lineage>
        <taxon>Eukaryota</taxon>
        <taxon>Viridiplantae</taxon>
        <taxon>Streptophyta</taxon>
        <taxon>Embryophyta</taxon>
        <taxon>Tracheophyta</taxon>
        <taxon>Spermatophyta</taxon>
        <taxon>Magnoliopsida</taxon>
        <taxon>Ranunculales</taxon>
        <taxon>Papaveraceae</taxon>
        <taxon>Papaveroideae</taxon>
        <taxon>Macleaya</taxon>
    </lineage>
</organism>
<protein>
    <submittedName>
        <fullName evidence="5">3'-5' exonuclease domain</fullName>
    </submittedName>
</protein>
<keyword evidence="6" id="KW-1185">Reference proteome</keyword>
<feature type="domain" description="3'-5' exonuclease" evidence="4">
    <location>
        <begin position="63"/>
        <end position="242"/>
    </location>
</feature>
<reference evidence="5 6" key="1">
    <citation type="journal article" date="2017" name="Mol. Plant">
        <title>The Genome of Medicinal Plant Macleaya cordata Provides New Insights into Benzylisoquinoline Alkaloids Metabolism.</title>
        <authorList>
            <person name="Liu X."/>
            <person name="Liu Y."/>
            <person name="Huang P."/>
            <person name="Ma Y."/>
            <person name="Qing Z."/>
            <person name="Tang Q."/>
            <person name="Cao H."/>
            <person name="Cheng P."/>
            <person name="Zheng Y."/>
            <person name="Yuan Z."/>
            <person name="Zhou Y."/>
            <person name="Liu J."/>
            <person name="Tang Z."/>
            <person name="Zhuo Y."/>
            <person name="Zhang Y."/>
            <person name="Yu L."/>
            <person name="Huang J."/>
            <person name="Yang P."/>
            <person name="Peng Q."/>
            <person name="Zhang J."/>
            <person name="Jiang W."/>
            <person name="Zhang Z."/>
            <person name="Lin K."/>
            <person name="Ro D.K."/>
            <person name="Chen X."/>
            <person name="Xiong X."/>
            <person name="Shang Y."/>
            <person name="Huang S."/>
            <person name="Zeng J."/>
        </authorList>
    </citation>
    <scope>NUCLEOTIDE SEQUENCE [LARGE SCALE GENOMIC DNA]</scope>
    <source>
        <strain evidence="6">cv. BLH2017</strain>
        <tissue evidence="5">Root</tissue>
    </source>
</reference>
<name>A0A200Q8V0_MACCD</name>
<evidence type="ECO:0000256" key="2">
    <source>
        <dbReference type="ARBA" id="ARBA00022801"/>
    </source>
</evidence>
<keyword evidence="5" id="KW-0269">Exonuclease</keyword>
<dbReference type="GO" id="GO:0003676">
    <property type="term" value="F:nucleic acid binding"/>
    <property type="evidence" value="ECO:0007669"/>
    <property type="project" value="InterPro"/>
</dbReference>
<evidence type="ECO:0000256" key="1">
    <source>
        <dbReference type="ARBA" id="ARBA00022722"/>
    </source>
</evidence>
<dbReference type="InterPro" id="IPR036397">
    <property type="entry name" value="RNaseH_sf"/>
</dbReference>
<dbReference type="GO" id="GO:0005737">
    <property type="term" value="C:cytoplasm"/>
    <property type="evidence" value="ECO:0007669"/>
    <property type="project" value="TreeGrafter"/>
</dbReference>
<dbReference type="GO" id="GO:0006139">
    <property type="term" value="P:nucleobase-containing compound metabolic process"/>
    <property type="evidence" value="ECO:0007669"/>
    <property type="project" value="InterPro"/>
</dbReference>
<dbReference type="SUPFAM" id="SSF53098">
    <property type="entry name" value="Ribonuclease H-like"/>
    <property type="match status" value="1"/>
</dbReference>
<dbReference type="FunCoup" id="A0A200Q8V0">
    <property type="interactions" value="125"/>
</dbReference>
<dbReference type="Pfam" id="PF01612">
    <property type="entry name" value="DNA_pol_A_exo1"/>
    <property type="match status" value="1"/>
</dbReference>
<dbReference type="STRING" id="56857.A0A200Q8V0"/>
<dbReference type="OMA" id="NISKSNW"/>